<dbReference type="EMBL" id="BAAATZ010000012">
    <property type="protein sequence ID" value="GAA2727246.1"/>
    <property type="molecule type" value="Genomic_DNA"/>
</dbReference>
<dbReference type="Proteomes" id="UP001501842">
    <property type="component" value="Unassembled WGS sequence"/>
</dbReference>
<sequence length="350" mass="38776">MAPVSPAPFELRRKTGELAEGAARLAQDLEAAPVAKVLADANRTASRRGSTAAFGQMKPQPADWFTFEDSDDDTRDWYPQGLTCSSDAGSGPDAFIASWYWKPELATEERGIRLTFLDPHKGRYRHVLAVTARPDGGYSAIDLHAGGIAWYRHHLYVADTARGLRVFDLRKILDLRSAQDDTGDRNRIGRKGGKFHAYGYRYVLPQCDAWRLVTLGARFSFASVDRSADPDLLVCGEYVDGAGERGRLARWRLAADGTLRHRDGLAAAHDAYRAPAGKIQGAVSHKDTWYLSQAGTGAVRGNLLVGSADEEPETRAYPFGPEDLTVWRDKKQIWSITEYPRRRALFAVPL</sequence>
<evidence type="ECO:0008006" key="3">
    <source>
        <dbReference type="Google" id="ProtNLM"/>
    </source>
</evidence>
<comment type="caution">
    <text evidence="1">The sequence shown here is derived from an EMBL/GenBank/DDBJ whole genome shotgun (WGS) entry which is preliminary data.</text>
</comment>
<reference evidence="1 2" key="1">
    <citation type="journal article" date="2019" name="Int. J. Syst. Evol. Microbiol.">
        <title>The Global Catalogue of Microorganisms (GCM) 10K type strain sequencing project: providing services to taxonomists for standard genome sequencing and annotation.</title>
        <authorList>
            <consortium name="The Broad Institute Genomics Platform"/>
            <consortium name="The Broad Institute Genome Sequencing Center for Infectious Disease"/>
            <person name="Wu L."/>
            <person name="Ma J."/>
        </authorList>
    </citation>
    <scope>NUCLEOTIDE SEQUENCE [LARGE SCALE GENOMIC DNA]</scope>
    <source>
        <strain evidence="1 2">JCM 8201</strain>
    </source>
</reference>
<accession>A0ABN3U9D9</accession>
<evidence type="ECO:0000313" key="2">
    <source>
        <dbReference type="Proteomes" id="UP001501842"/>
    </source>
</evidence>
<evidence type="ECO:0000313" key="1">
    <source>
        <dbReference type="EMBL" id="GAA2727246.1"/>
    </source>
</evidence>
<name>A0ABN3U9D9_9ACTN</name>
<keyword evidence="2" id="KW-1185">Reference proteome</keyword>
<gene>
    <name evidence="1" type="ORF">GCM10010439_32760</name>
</gene>
<protein>
    <recommendedName>
        <fullName evidence="3">Secreted protein</fullName>
    </recommendedName>
</protein>
<organism evidence="1 2">
    <name type="scientific">Actinocorallia aurantiaca</name>
    <dbReference type="NCBI Taxonomy" id="46204"/>
    <lineage>
        <taxon>Bacteria</taxon>
        <taxon>Bacillati</taxon>
        <taxon>Actinomycetota</taxon>
        <taxon>Actinomycetes</taxon>
        <taxon>Streptosporangiales</taxon>
        <taxon>Thermomonosporaceae</taxon>
        <taxon>Actinocorallia</taxon>
    </lineage>
</organism>
<proteinExistence type="predicted"/>